<accession>A0A1G5JI09</accession>
<organism evidence="2 3">
    <name type="scientific">Desulfoluna spongiiphila</name>
    <dbReference type="NCBI Taxonomy" id="419481"/>
    <lineage>
        <taxon>Bacteria</taxon>
        <taxon>Pseudomonadati</taxon>
        <taxon>Thermodesulfobacteriota</taxon>
        <taxon>Desulfobacteria</taxon>
        <taxon>Desulfobacterales</taxon>
        <taxon>Desulfolunaceae</taxon>
        <taxon>Desulfoluna</taxon>
    </lineage>
</organism>
<evidence type="ECO:0000313" key="3">
    <source>
        <dbReference type="Proteomes" id="UP000198870"/>
    </source>
</evidence>
<dbReference type="InterPro" id="IPR054353">
    <property type="entry name" value="IstA-like_C"/>
</dbReference>
<sequence length="162" mass="18516">MEELQAETDKAIARYAENTICPATGKSIRESWQNELLALRPLPKLPEPFDKVVTRTVRPDCCVVFENRQYTVPFQYVKDQVEIRGCADQIQLLADGKIIQEYPRHTAERILIDERCYEGPATDRVVPPPPLGEMTCRLKEIMETSVETRSIDFYAALSEVAK</sequence>
<feature type="domain" description="Transposase for insertion sequence element IS21-like C-terminal" evidence="1">
    <location>
        <begin position="42"/>
        <end position="108"/>
    </location>
</feature>
<dbReference type="OrthoDB" id="9798623at2"/>
<name>A0A1G5JI09_9BACT</name>
<evidence type="ECO:0000313" key="2">
    <source>
        <dbReference type="EMBL" id="SCY88012.1"/>
    </source>
</evidence>
<gene>
    <name evidence="2" type="ORF">SAMN05216233_13140</name>
</gene>
<keyword evidence="3" id="KW-1185">Reference proteome</keyword>
<reference evidence="2 3" key="1">
    <citation type="submission" date="2016-10" db="EMBL/GenBank/DDBJ databases">
        <authorList>
            <person name="de Groot N.N."/>
        </authorList>
    </citation>
    <scope>NUCLEOTIDE SEQUENCE [LARGE SCALE GENOMIC DNA]</scope>
    <source>
        <strain evidence="2 3">AA1</strain>
    </source>
</reference>
<dbReference type="AlphaFoldDB" id="A0A1G5JI09"/>
<dbReference type="Proteomes" id="UP000198870">
    <property type="component" value="Unassembled WGS sequence"/>
</dbReference>
<dbReference type="RefSeq" id="WP_092215587.1">
    <property type="nucleotide sequence ID" value="NZ_FMUX01000031.1"/>
</dbReference>
<dbReference type="EMBL" id="FMUX01000031">
    <property type="protein sequence ID" value="SCY88012.1"/>
    <property type="molecule type" value="Genomic_DNA"/>
</dbReference>
<protein>
    <recommendedName>
        <fullName evidence="1">Transposase for insertion sequence element IS21-like C-terminal domain-containing protein</fullName>
    </recommendedName>
</protein>
<dbReference type="Pfam" id="PF22483">
    <property type="entry name" value="Mu-transpos_C_2"/>
    <property type="match status" value="1"/>
</dbReference>
<evidence type="ECO:0000259" key="1">
    <source>
        <dbReference type="Pfam" id="PF22483"/>
    </source>
</evidence>
<proteinExistence type="predicted"/>